<evidence type="ECO:0000313" key="6">
    <source>
        <dbReference type="EMBL" id="SZX75097.1"/>
    </source>
</evidence>
<dbReference type="Proteomes" id="UP000256970">
    <property type="component" value="Unassembled WGS sequence"/>
</dbReference>
<comment type="similarity">
    <text evidence="1">Belongs to the CCDC124 family.</text>
</comment>
<feature type="compositionally biased region" description="Basic and acidic residues" evidence="3">
    <location>
        <begin position="1"/>
        <end position="75"/>
    </location>
</feature>
<name>A0A383V462_TETOB</name>
<organism evidence="5 7">
    <name type="scientific">Tetradesmus obliquus</name>
    <name type="common">Green alga</name>
    <name type="synonym">Acutodesmus obliquus</name>
    <dbReference type="NCBI Taxonomy" id="3088"/>
    <lineage>
        <taxon>Eukaryota</taxon>
        <taxon>Viridiplantae</taxon>
        <taxon>Chlorophyta</taxon>
        <taxon>core chlorophytes</taxon>
        <taxon>Chlorophyceae</taxon>
        <taxon>CS clade</taxon>
        <taxon>Sphaeropleales</taxon>
        <taxon>Scenedesmaceae</taxon>
        <taxon>Tetradesmus</taxon>
    </lineage>
</organism>
<reference evidence="5 7" key="1">
    <citation type="submission" date="2016-10" db="EMBL/GenBank/DDBJ databases">
        <authorList>
            <person name="Cai Z."/>
        </authorList>
    </citation>
    <scope>NUCLEOTIDE SEQUENCE [LARGE SCALE GENOMIC DNA]</scope>
</reference>
<evidence type="ECO:0000259" key="4">
    <source>
        <dbReference type="Pfam" id="PF06244"/>
    </source>
</evidence>
<dbReference type="AlphaFoldDB" id="A0A383V462"/>
<evidence type="ECO:0000256" key="2">
    <source>
        <dbReference type="ARBA" id="ARBA00023054"/>
    </source>
</evidence>
<keyword evidence="2" id="KW-0175">Coiled coil</keyword>
<feature type="region of interest" description="Disordered" evidence="3">
    <location>
        <begin position="1"/>
        <end position="133"/>
    </location>
</feature>
<evidence type="ECO:0000313" key="5">
    <source>
        <dbReference type="EMBL" id="SZX60388.1"/>
    </source>
</evidence>
<protein>
    <recommendedName>
        <fullName evidence="4">Coiled-coil domain-containing protein</fullName>
    </recommendedName>
</protein>
<feature type="compositionally biased region" description="Basic and acidic residues" evidence="3">
    <location>
        <begin position="99"/>
        <end position="129"/>
    </location>
</feature>
<proteinExistence type="inferred from homology"/>
<dbReference type="GO" id="GO:0003713">
    <property type="term" value="F:transcription coactivator activity"/>
    <property type="evidence" value="ECO:0007669"/>
    <property type="project" value="TreeGrafter"/>
</dbReference>
<dbReference type="PANTHER" id="PTHR21680:SF0">
    <property type="entry name" value="COILED-COIL DOMAIN-CONTAINING PROTEIN 124"/>
    <property type="match status" value="1"/>
</dbReference>
<dbReference type="InterPro" id="IPR054414">
    <property type="entry name" value="Ccdc124/Oxs1_C"/>
</dbReference>
<feature type="domain" description="Coiled-coil" evidence="4">
    <location>
        <begin position="142"/>
        <end position="224"/>
    </location>
</feature>
<evidence type="ECO:0000256" key="1">
    <source>
        <dbReference type="ARBA" id="ARBA00008296"/>
    </source>
</evidence>
<keyword evidence="7" id="KW-1185">Reference proteome</keyword>
<dbReference type="GO" id="GO:0006366">
    <property type="term" value="P:transcription by RNA polymerase II"/>
    <property type="evidence" value="ECO:0007669"/>
    <property type="project" value="TreeGrafter"/>
</dbReference>
<dbReference type="PANTHER" id="PTHR21680">
    <property type="entry name" value="COILED-COIL DOMAIN-CONTAINING PROTEIN 124"/>
    <property type="match status" value="1"/>
</dbReference>
<dbReference type="EMBL" id="FNXT01000060">
    <property type="protein sequence ID" value="SZX60388.1"/>
    <property type="molecule type" value="Genomic_DNA"/>
</dbReference>
<evidence type="ECO:0000256" key="3">
    <source>
        <dbReference type="SAM" id="MobiDB-lite"/>
    </source>
</evidence>
<dbReference type="Pfam" id="PF06244">
    <property type="entry name" value="Ccdc124"/>
    <property type="match status" value="1"/>
</dbReference>
<dbReference type="EMBL" id="FNXT01001225">
    <property type="protein sequence ID" value="SZX75097.1"/>
    <property type="molecule type" value="Genomic_DNA"/>
</dbReference>
<accession>A0A383V462</accession>
<dbReference type="STRING" id="3088.A0A383V462"/>
<dbReference type="GO" id="GO:0005634">
    <property type="term" value="C:nucleus"/>
    <property type="evidence" value="ECO:0007669"/>
    <property type="project" value="TreeGrafter"/>
</dbReference>
<evidence type="ECO:0000313" key="7">
    <source>
        <dbReference type="Proteomes" id="UP000256970"/>
    </source>
</evidence>
<gene>
    <name evidence="6" type="ORF">BQ4739_LOCUS15404</name>
    <name evidence="5" type="ORF">BQ4739_LOCUS941</name>
</gene>
<dbReference type="InterPro" id="IPR010422">
    <property type="entry name" value="Ccdc124/Oxs1"/>
</dbReference>
<sequence>MAPKKNMNEKVEAARERKAAVKDAASKKASKDAEDAYWREAGEGAKTKAQAKREDEERKRQEAAARKAELKRLQEQEEAALAKPKTTPKANRVSGPKVTHHELDKLRESEAAAKEAEQKERAMAAKREVSSQSYSRMLEVENTNRLEDAVDARSMEQAIDALSSLGMVETPPADKHPEKRMRAAWKAFEEHNLPLLRMEKPNLKQAQYKDMLWKMWQKSPDNPAFAAGKQ</sequence>
<feature type="compositionally biased region" description="Low complexity" evidence="3">
    <location>
        <begin position="79"/>
        <end position="90"/>
    </location>
</feature>